<dbReference type="OrthoDB" id="9803889at2"/>
<dbReference type="GO" id="GO:0000731">
    <property type="term" value="P:DNA synthesis involved in DNA repair"/>
    <property type="evidence" value="ECO:0007669"/>
    <property type="project" value="TreeGrafter"/>
</dbReference>
<evidence type="ECO:0000256" key="2">
    <source>
        <dbReference type="ARBA" id="ARBA00008016"/>
    </source>
</evidence>
<keyword evidence="8 12" id="KW-0067">ATP-binding</keyword>
<evidence type="ECO:0000256" key="5">
    <source>
        <dbReference type="ARBA" id="ARBA00022705"/>
    </source>
</evidence>
<evidence type="ECO:0000256" key="11">
    <source>
        <dbReference type="ARBA" id="ARBA00023236"/>
    </source>
</evidence>
<evidence type="ECO:0000256" key="6">
    <source>
        <dbReference type="ARBA" id="ARBA00022741"/>
    </source>
</evidence>
<reference evidence="15 16" key="1">
    <citation type="submission" date="2017-03" db="EMBL/GenBank/DDBJ databases">
        <title>Genome sequence of Clostridium thermoalcaliphilum DSM 7309.</title>
        <authorList>
            <person name="Poehlein A."/>
            <person name="Daniel R."/>
        </authorList>
    </citation>
    <scope>NUCLEOTIDE SEQUENCE [LARGE SCALE GENOMIC DNA]</scope>
    <source>
        <strain evidence="15 16">DSM 7309</strain>
    </source>
</reference>
<dbReference type="Gene3D" id="1.20.1050.90">
    <property type="entry name" value="RecF/RecN/SMC, N-terminal domain"/>
    <property type="match status" value="1"/>
</dbReference>
<keyword evidence="9 12" id="KW-0238">DNA-binding</keyword>
<feature type="domain" description="RecF/RecN/SMC N-terminal" evidence="14">
    <location>
        <begin position="2"/>
        <end position="363"/>
    </location>
</feature>
<dbReference type="NCBIfam" id="TIGR00611">
    <property type="entry name" value="recf"/>
    <property type="match status" value="1"/>
</dbReference>
<keyword evidence="10 12" id="KW-0234">DNA repair</keyword>
<dbReference type="AlphaFoldDB" id="A0A1V4I6G0"/>
<dbReference type="RefSeq" id="WP_079412721.1">
    <property type="nucleotide sequence ID" value="NZ_MZGW01000005.1"/>
</dbReference>
<dbReference type="GO" id="GO:0005737">
    <property type="term" value="C:cytoplasm"/>
    <property type="evidence" value="ECO:0007669"/>
    <property type="project" value="UniProtKB-SubCell"/>
</dbReference>
<organism evidence="15 16">
    <name type="scientific">Alkalithermobacter paradoxus</name>
    <dbReference type="NCBI Taxonomy" id="29349"/>
    <lineage>
        <taxon>Bacteria</taxon>
        <taxon>Bacillati</taxon>
        <taxon>Bacillota</taxon>
        <taxon>Clostridia</taxon>
        <taxon>Peptostreptococcales</taxon>
        <taxon>Tepidibacteraceae</taxon>
        <taxon>Alkalithermobacter</taxon>
    </lineage>
</organism>
<dbReference type="PANTHER" id="PTHR32182:SF0">
    <property type="entry name" value="DNA REPLICATION AND REPAIR PROTEIN RECF"/>
    <property type="match status" value="1"/>
</dbReference>
<dbReference type="PANTHER" id="PTHR32182">
    <property type="entry name" value="DNA REPLICATION AND REPAIR PROTEIN RECF"/>
    <property type="match status" value="1"/>
</dbReference>
<dbReference type="InterPro" id="IPR003395">
    <property type="entry name" value="RecF/RecN/SMC_N"/>
</dbReference>
<dbReference type="Gene3D" id="3.40.50.300">
    <property type="entry name" value="P-loop containing nucleotide triphosphate hydrolases"/>
    <property type="match status" value="1"/>
</dbReference>
<evidence type="ECO:0000256" key="4">
    <source>
        <dbReference type="ARBA" id="ARBA00022490"/>
    </source>
</evidence>
<comment type="subcellular location">
    <subcellularLocation>
        <location evidence="1 12 13">Cytoplasm</location>
    </subcellularLocation>
</comment>
<dbReference type="GO" id="GO:0003697">
    <property type="term" value="F:single-stranded DNA binding"/>
    <property type="evidence" value="ECO:0007669"/>
    <property type="project" value="UniProtKB-UniRule"/>
</dbReference>
<keyword evidence="11 12" id="KW-0742">SOS response</keyword>
<keyword evidence="4 12" id="KW-0963">Cytoplasm</keyword>
<dbReference type="InterPro" id="IPR027417">
    <property type="entry name" value="P-loop_NTPase"/>
</dbReference>
<dbReference type="CDD" id="cd03242">
    <property type="entry name" value="ABC_RecF"/>
    <property type="match status" value="1"/>
</dbReference>
<dbReference type="GO" id="GO:0006260">
    <property type="term" value="P:DNA replication"/>
    <property type="evidence" value="ECO:0007669"/>
    <property type="project" value="UniProtKB-UniRule"/>
</dbReference>
<dbReference type="PROSITE" id="PS00617">
    <property type="entry name" value="RECF_1"/>
    <property type="match status" value="1"/>
</dbReference>
<keyword evidence="7 12" id="KW-0227">DNA damage</keyword>
<dbReference type="GO" id="GO:0005524">
    <property type="term" value="F:ATP binding"/>
    <property type="evidence" value="ECO:0007669"/>
    <property type="project" value="UniProtKB-UniRule"/>
</dbReference>
<comment type="caution">
    <text evidence="15">The sequence shown here is derived from an EMBL/GenBank/DDBJ whole genome shotgun (WGS) entry which is preliminary data.</text>
</comment>
<keyword evidence="6 12" id="KW-0547">Nucleotide-binding</keyword>
<evidence type="ECO:0000256" key="1">
    <source>
        <dbReference type="ARBA" id="ARBA00004496"/>
    </source>
</evidence>
<dbReference type="GO" id="GO:0009432">
    <property type="term" value="P:SOS response"/>
    <property type="evidence" value="ECO:0007669"/>
    <property type="project" value="UniProtKB-UniRule"/>
</dbReference>
<evidence type="ECO:0000313" key="15">
    <source>
        <dbReference type="EMBL" id="OPJ55460.1"/>
    </source>
</evidence>
<evidence type="ECO:0000256" key="8">
    <source>
        <dbReference type="ARBA" id="ARBA00022840"/>
    </source>
</evidence>
<dbReference type="PROSITE" id="PS00618">
    <property type="entry name" value="RECF_2"/>
    <property type="match status" value="1"/>
</dbReference>
<dbReference type="Proteomes" id="UP000190140">
    <property type="component" value="Unassembled WGS sequence"/>
</dbReference>
<dbReference type="InterPro" id="IPR018078">
    <property type="entry name" value="DNA-binding_RecF_CS"/>
</dbReference>
<dbReference type="STRING" id="29349.CLOTH_15230"/>
<evidence type="ECO:0000256" key="3">
    <source>
        <dbReference type="ARBA" id="ARBA00020170"/>
    </source>
</evidence>
<dbReference type="EMBL" id="MZGW01000005">
    <property type="protein sequence ID" value="OPJ55460.1"/>
    <property type="molecule type" value="Genomic_DNA"/>
</dbReference>
<gene>
    <name evidence="12 15" type="primary">recF</name>
    <name evidence="15" type="ORF">CLOTH_15230</name>
</gene>
<accession>A0A1V4I6G0</accession>
<evidence type="ECO:0000256" key="12">
    <source>
        <dbReference type="HAMAP-Rule" id="MF_00365"/>
    </source>
</evidence>
<evidence type="ECO:0000259" key="14">
    <source>
        <dbReference type="Pfam" id="PF02463"/>
    </source>
</evidence>
<name>A0A1V4I6G0_9FIRM</name>
<evidence type="ECO:0000313" key="16">
    <source>
        <dbReference type="Proteomes" id="UP000190140"/>
    </source>
</evidence>
<dbReference type="InterPro" id="IPR042174">
    <property type="entry name" value="RecF_2"/>
</dbReference>
<evidence type="ECO:0000256" key="9">
    <source>
        <dbReference type="ARBA" id="ARBA00023125"/>
    </source>
</evidence>
<protein>
    <recommendedName>
        <fullName evidence="3 12">DNA replication and repair protein RecF</fullName>
    </recommendedName>
</protein>
<proteinExistence type="inferred from homology"/>
<keyword evidence="16" id="KW-1185">Reference proteome</keyword>
<comment type="function">
    <text evidence="12 13">The RecF protein is involved in DNA metabolism; it is required for DNA replication and normal SOS inducibility. RecF binds preferentially to single-stranded, linear DNA. It also seems to bind ATP.</text>
</comment>
<evidence type="ECO:0000256" key="13">
    <source>
        <dbReference type="RuleBase" id="RU000578"/>
    </source>
</evidence>
<feature type="binding site" evidence="12">
    <location>
        <begin position="30"/>
        <end position="37"/>
    </location>
    <ligand>
        <name>ATP</name>
        <dbReference type="ChEBI" id="CHEBI:30616"/>
    </ligand>
</feature>
<dbReference type="Pfam" id="PF02463">
    <property type="entry name" value="SMC_N"/>
    <property type="match status" value="1"/>
</dbReference>
<dbReference type="InterPro" id="IPR001238">
    <property type="entry name" value="DNA-binding_RecF"/>
</dbReference>
<evidence type="ECO:0000256" key="10">
    <source>
        <dbReference type="ARBA" id="ARBA00023204"/>
    </source>
</evidence>
<evidence type="ECO:0000256" key="7">
    <source>
        <dbReference type="ARBA" id="ARBA00022763"/>
    </source>
</evidence>
<keyword evidence="5 12" id="KW-0235">DNA replication</keyword>
<dbReference type="SUPFAM" id="SSF52540">
    <property type="entry name" value="P-loop containing nucleoside triphosphate hydrolases"/>
    <property type="match status" value="1"/>
</dbReference>
<dbReference type="GO" id="GO:0006302">
    <property type="term" value="P:double-strand break repair"/>
    <property type="evidence" value="ECO:0007669"/>
    <property type="project" value="TreeGrafter"/>
</dbReference>
<dbReference type="HAMAP" id="MF_00365">
    <property type="entry name" value="RecF"/>
    <property type="match status" value="1"/>
</dbReference>
<comment type="similarity">
    <text evidence="2 12 13">Belongs to the RecF family.</text>
</comment>
<sequence length="365" mass="42547">MYIENLRIINFRNYDEAYLKFNKHINLLLGRNGQGKTNILEAIYMLSIGKSFRTNKDGEIVKFGKENSYIGGSYVKYSRNNTIEIGLRKNNKKGIKINKVSIDKIGHILGKFNVVVFSPEDLRLVKEGPSERRKFIDREISQIIPKYYNHLYNYNKILGQRNKVLKNVNVDAALLDVFDDSLSNEGAWIYIYRRRFVDKIKMLSKQIHDKLTDGVENLDIKYISQIDIQRDDSHESIKSRFYEKLKNNIQSDIMNKVTKIGPHRDDIQIIINDLDVKLYGSQGQQRTAAISLKLSQIELINEEVKEYPVVLLDDIFSELDEKRQKLLIDSLGEIQIFITSAEEGHKKIFEDKQYDIFRVENGQIS</sequence>